<dbReference type="InterPro" id="IPR052553">
    <property type="entry name" value="CbiG_hydrolase"/>
</dbReference>
<dbReference type="AlphaFoldDB" id="A0A4Q0XNJ5"/>
<comment type="caution">
    <text evidence="4">The sequence shown here is derived from an EMBL/GenBank/DDBJ whole genome shotgun (WGS) entry which is preliminary data.</text>
</comment>
<dbReference type="GO" id="GO:0009236">
    <property type="term" value="P:cobalamin biosynthetic process"/>
    <property type="evidence" value="ECO:0007669"/>
    <property type="project" value="InterPro"/>
</dbReference>
<evidence type="ECO:0000259" key="3">
    <source>
        <dbReference type="Pfam" id="PF11761"/>
    </source>
</evidence>
<organism evidence="4 5">
    <name type="scientific">Candidatus Marinarcus aquaticus</name>
    <dbReference type="NCBI Taxonomy" id="2044504"/>
    <lineage>
        <taxon>Bacteria</taxon>
        <taxon>Pseudomonadati</taxon>
        <taxon>Campylobacterota</taxon>
        <taxon>Epsilonproteobacteria</taxon>
        <taxon>Campylobacterales</taxon>
        <taxon>Arcobacteraceae</taxon>
        <taxon>Candidatus Marinarcus</taxon>
    </lineage>
</organism>
<dbReference type="Pfam" id="PF11760">
    <property type="entry name" value="CbiG_N"/>
    <property type="match status" value="1"/>
</dbReference>
<protein>
    <submittedName>
        <fullName evidence="4">Cobalamin biosynthesis protein CbiG</fullName>
    </submittedName>
</protein>
<evidence type="ECO:0000313" key="5">
    <source>
        <dbReference type="Proteomes" id="UP000290657"/>
    </source>
</evidence>
<evidence type="ECO:0000259" key="2">
    <source>
        <dbReference type="Pfam" id="PF11760"/>
    </source>
</evidence>
<evidence type="ECO:0000313" key="4">
    <source>
        <dbReference type="EMBL" id="RXJ54096.1"/>
    </source>
</evidence>
<dbReference type="EMBL" id="PDKN01000011">
    <property type="protein sequence ID" value="RXJ54096.1"/>
    <property type="molecule type" value="Genomic_DNA"/>
</dbReference>
<proteinExistence type="predicted"/>
<dbReference type="Gene3D" id="3.40.50.11220">
    <property type="match status" value="1"/>
</dbReference>
<dbReference type="Pfam" id="PF01890">
    <property type="entry name" value="CbiG_C"/>
    <property type="match status" value="1"/>
</dbReference>
<dbReference type="Pfam" id="PF11761">
    <property type="entry name" value="CbiG_mid"/>
    <property type="match status" value="1"/>
</dbReference>
<dbReference type="OrthoDB" id="9781023at2"/>
<dbReference type="PANTHER" id="PTHR37477:SF1">
    <property type="entry name" value="COBALT-PRECORRIN-5A HYDROLASE"/>
    <property type="match status" value="1"/>
</dbReference>
<dbReference type="SUPFAM" id="SSF159672">
    <property type="entry name" value="CbiG N-terminal domain-like"/>
    <property type="match status" value="1"/>
</dbReference>
<dbReference type="RefSeq" id="WP_128997100.1">
    <property type="nucleotide sequence ID" value="NZ_PDKN01000011.1"/>
</dbReference>
<sequence>MKIAIISINQPSYQSALTLASYLDEHEVDIYAKEKESSCLLYEKVDDIFKDAWNSYDAFICIMATGIVVRKIAPFLQNKAHDPAVLVMSIDLLKVMPLLSGHLGGANELGTLISKRIKGCINFVTTATDQMKVFAFDMFAKKYEMNIENLDKLAHISNRLINQKRVKVATYDAVYQSIENTKNLERISFDEVDENSVLISAFGKVEQLHLKPMVFLGIGCNRGTTCGEIEEAFTSFLQKHSLHKEQIKSIASYEAKKDEQGLLEFALKHQLEITFFNEKDINTLEGEFSPSQAQKFFNLKGVAEPSSILISIFKELVLPKEIYNKKITIAGAI</sequence>
<feature type="domain" description="CobE/GbiG C-terminal" evidence="1">
    <location>
        <begin position="215"/>
        <end position="330"/>
    </location>
</feature>
<reference evidence="4 5" key="1">
    <citation type="submission" date="2017-10" db="EMBL/GenBank/DDBJ databases">
        <title>Genomics of the genus Arcobacter.</title>
        <authorList>
            <person name="Perez-Cataluna A."/>
            <person name="Figueras M.J."/>
        </authorList>
    </citation>
    <scope>NUCLEOTIDE SEQUENCE [LARGE SCALE GENOMIC DNA]</scope>
    <source>
        <strain evidence="4 5">CECT 8987</strain>
    </source>
</reference>
<feature type="domain" description="Cobalamin synthesis G N-terminal" evidence="2">
    <location>
        <begin position="48"/>
        <end position="129"/>
    </location>
</feature>
<name>A0A4Q0XNJ5_9BACT</name>
<keyword evidence="5" id="KW-1185">Reference proteome</keyword>
<feature type="domain" description="Cobalamin biosynthesis central region" evidence="3">
    <location>
        <begin position="135"/>
        <end position="200"/>
    </location>
</feature>
<dbReference type="InterPro" id="IPR002750">
    <property type="entry name" value="CobE/GbiG_C"/>
</dbReference>
<dbReference type="InterPro" id="IPR021744">
    <property type="entry name" value="CbiG_N"/>
</dbReference>
<accession>A0A4Q0XNJ5</accession>
<dbReference type="InterPro" id="IPR036518">
    <property type="entry name" value="CobE/GbiG_C_sf"/>
</dbReference>
<dbReference type="Proteomes" id="UP000290657">
    <property type="component" value="Unassembled WGS sequence"/>
</dbReference>
<dbReference type="PANTHER" id="PTHR37477">
    <property type="entry name" value="COBALT-PRECORRIN-5A HYDROLASE"/>
    <property type="match status" value="1"/>
</dbReference>
<gene>
    <name evidence="4" type="ORF">CRV04_11990</name>
</gene>
<dbReference type="InterPro" id="IPR038029">
    <property type="entry name" value="GbiG_N_sf"/>
</dbReference>
<dbReference type="Gene3D" id="3.30.420.180">
    <property type="entry name" value="CobE/GbiG C-terminal domain"/>
    <property type="match status" value="1"/>
</dbReference>
<dbReference type="InterPro" id="IPR021745">
    <property type="entry name" value="CbiG_mid"/>
</dbReference>
<evidence type="ECO:0000259" key="1">
    <source>
        <dbReference type="Pfam" id="PF01890"/>
    </source>
</evidence>
<dbReference type="SUPFAM" id="SSF159664">
    <property type="entry name" value="CobE/GbiG C-terminal domain-like"/>
    <property type="match status" value="1"/>
</dbReference>